<reference evidence="1 2" key="1">
    <citation type="journal article" date="2017" name="Water Res.">
        <title>Discovery and metagenomic analysis of an anammox bacterial enrichment related to Candidatus "Brocadia caroliniensis" in a full-scale glycerol-fed nitritation-denitritation separate centrate treatment process.</title>
        <authorList>
            <person name="Park H."/>
            <person name="Brotto A.C."/>
            <person name="van Loosdrecht M.C."/>
            <person name="Chandran K."/>
        </authorList>
    </citation>
    <scope>NUCLEOTIDE SEQUENCE [LARGE SCALE GENOMIC DNA]</scope>
    <source>
        <strain evidence="1">26THWARD</strain>
    </source>
</reference>
<gene>
    <name evidence="1" type="ORF">AYP45_14435</name>
</gene>
<sequence>MLRAKFSKNIYEERMTNMDEKKKIVVVARTEGIEIVVEGEKDTENYELVLSKTQAMELAMNILNTLYKSGVKI</sequence>
<proteinExistence type="predicted"/>
<name>A0A1V4AQS5_9BACT</name>
<dbReference type="EMBL" id="AYTS01000141">
    <property type="protein sequence ID" value="OOP55484.1"/>
    <property type="molecule type" value="Genomic_DNA"/>
</dbReference>
<evidence type="ECO:0000313" key="2">
    <source>
        <dbReference type="Proteomes" id="UP000189681"/>
    </source>
</evidence>
<protein>
    <submittedName>
        <fullName evidence="1">Uncharacterized protein</fullName>
    </submittedName>
</protein>
<accession>A0A1V4AQS5</accession>
<dbReference type="STRING" id="1004156.AYP45_14435"/>
<dbReference type="AlphaFoldDB" id="A0A1V4AQS5"/>
<organism evidence="1 2">
    <name type="scientific">Candidatus Brocadia carolinensis</name>
    <dbReference type="NCBI Taxonomy" id="1004156"/>
    <lineage>
        <taxon>Bacteria</taxon>
        <taxon>Pseudomonadati</taxon>
        <taxon>Planctomycetota</taxon>
        <taxon>Candidatus Brocadiia</taxon>
        <taxon>Candidatus Brocadiales</taxon>
        <taxon>Candidatus Brocadiaceae</taxon>
        <taxon>Candidatus Brocadia</taxon>
    </lineage>
</organism>
<comment type="caution">
    <text evidence="1">The sequence shown here is derived from an EMBL/GenBank/DDBJ whole genome shotgun (WGS) entry which is preliminary data.</text>
</comment>
<evidence type="ECO:0000313" key="1">
    <source>
        <dbReference type="EMBL" id="OOP55484.1"/>
    </source>
</evidence>
<dbReference type="Proteomes" id="UP000189681">
    <property type="component" value="Unassembled WGS sequence"/>
</dbReference>